<accession>A0ABT7FEK8</accession>
<dbReference type="InterPro" id="IPR053147">
    <property type="entry name" value="Hsp_HslJ-like"/>
</dbReference>
<dbReference type="InterPro" id="IPR038670">
    <property type="entry name" value="HslJ-like_sf"/>
</dbReference>
<evidence type="ECO:0000313" key="3">
    <source>
        <dbReference type="EMBL" id="MDK3073556.1"/>
    </source>
</evidence>
<keyword evidence="1" id="KW-0732">Signal</keyword>
<organism evidence="3 4">
    <name type="scientific">Sedimentitalea xiamensis</name>
    <dbReference type="NCBI Taxonomy" id="3050037"/>
    <lineage>
        <taxon>Bacteria</taxon>
        <taxon>Pseudomonadati</taxon>
        <taxon>Pseudomonadota</taxon>
        <taxon>Alphaproteobacteria</taxon>
        <taxon>Rhodobacterales</taxon>
        <taxon>Paracoccaceae</taxon>
        <taxon>Sedimentitalea</taxon>
    </lineage>
</organism>
<proteinExistence type="predicted"/>
<gene>
    <name evidence="3" type="ORF">QO034_10575</name>
</gene>
<feature type="chain" id="PRO_5046469683" evidence="1">
    <location>
        <begin position="27"/>
        <end position="313"/>
    </location>
</feature>
<dbReference type="EMBL" id="JASNJE010000010">
    <property type="protein sequence ID" value="MDK3073556.1"/>
    <property type="molecule type" value="Genomic_DNA"/>
</dbReference>
<dbReference type="InterPro" id="IPR005184">
    <property type="entry name" value="DUF306_Meta_HslJ"/>
</dbReference>
<dbReference type="Gene3D" id="2.30.30.40">
    <property type="entry name" value="SH3 Domains"/>
    <property type="match status" value="1"/>
</dbReference>
<protein>
    <submittedName>
        <fullName evidence="3">META domain-containing protein</fullName>
    </submittedName>
</protein>
<dbReference type="InterPro" id="IPR003646">
    <property type="entry name" value="SH3-like_bac-type"/>
</dbReference>
<dbReference type="Pfam" id="PF08239">
    <property type="entry name" value="SH3_3"/>
    <property type="match status" value="1"/>
</dbReference>
<reference evidence="3 4" key="1">
    <citation type="submission" date="2023-05" db="EMBL/GenBank/DDBJ databases">
        <title>Sedimentitalea sp. nov. JM2-8.</title>
        <authorList>
            <person name="Huang J."/>
        </authorList>
    </citation>
    <scope>NUCLEOTIDE SEQUENCE [LARGE SCALE GENOMIC DNA]</scope>
    <source>
        <strain evidence="3 4">JM2-8</strain>
    </source>
</reference>
<evidence type="ECO:0000256" key="1">
    <source>
        <dbReference type="SAM" id="SignalP"/>
    </source>
</evidence>
<name>A0ABT7FEK8_9RHOB</name>
<evidence type="ECO:0000259" key="2">
    <source>
        <dbReference type="PROSITE" id="PS51781"/>
    </source>
</evidence>
<evidence type="ECO:0000313" key="4">
    <source>
        <dbReference type="Proteomes" id="UP001227126"/>
    </source>
</evidence>
<dbReference type="Pfam" id="PF03724">
    <property type="entry name" value="META"/>
    <property type="match status" value="1"/>
</dbReference>
<dbReference type="Gene3D" id="2.40.128.270">
    <property type="match status" value="1"/>
</dbReference>
<feature type="signal peptide" evidence="1">
    <location>
        <begin position="1"/>
        <end position="26"/>
    </location>
</feature>
<dbReference type="PROSITE" id="PS51781">
    <property type="entry name" value="SH3B"/>
    <property type="match status" value="1"/>
</dbReference>
<dbReference type="Proteomes" id="UP001227126">
    <property type="component" value="Unassembled WGS sequence"/>
</dbReference>
<comment type="caution">
    <text evidence="3">The sequence shown here is derived from an EMBL/GenBank/DDBJ whole genome shotgun (WGS) entry which is preliminary data.</text>
</comment>
<keyword evidence="4" id="KW-1185">Reference proteome</keyword>
<feature type="domain" description="SH3b" evidence="2">
    <location>
        <begin position="136"/>
        <end position="209"/>
    </location>
</feature>
<dbReference type="PANTHER" id="PTHR35535">
    <property type="entry name" value="HEAT SHOCK PROTEIN HSLJ"/>
    <property type="match status" value="1"/>
</dbReference>
<sequence>MNKSLLYPFRPLFALLLVLLPAVAAAGEWTIVSVNGSTTLGEARISLDADGGITGNTGCNNFHGEGRFENANLVITKPLAVTKMACPGEDLASQERTILQLLQGATAFSHDPFSGAFTLSRGDDRLELAEDAPSVFDAGYVNTHGLSGPLNIRGGPGTDQPVVTRVLPGTLLRNLGCKTGADHDWCNIAFIDASGISGWAAAEYLQAAPAAVRAQQGLFDNIGTLPCRLGGDDGLCDFGIARDGNHSAVLVIYESEERERVLHFANGELAYAEIESGEEAGASESRVSDGKILVSLGAEQFEISQNLVVGNVE</sequence>
<dbReference type="RefSeq" id="WP_284485497.1">
    <property type="nucleotide sequence ID" value="NZ_JASNJE010000010.1"/>
</dbReference>
<dbReference type="PANTHER" id="PTHR35535:SF1">
    <property type="entry name" value="HEAT SHOCK PROTEIN HSLJ"/>
    <property type="match status" value="1"/>
</dbReference>